<evidence type="ECO:0000256" key="1">
    <source>
        <dbReference type="ARBA" id="ARBA00008560"/>
    </source>
</evidence>
<dbReference type="GO" id="GO:0015934">
    <property type="term" value="C:large ribosomal subunit"/>
    <property type="evidence" value="ECO:0007669"/>
    <property type="project" value="InterPro"/>
</dbReference>
<feature type="compositionally biased region" description="Basic residues" evidence="6">
    <location>
        <begin position="1"/>
        <end position="20"/>
    </location>
</feature>
<evidence type="ECO:0000256" key="6">
    <source>
        <dbReference type="SAM" id="MobiDB-lite"/>
    </source>
</evidence>
<dbReference type="InterPro" id="IPR011332">
    <property type="entry name" value="Ribosomal_zn-bd"/>
</dbReference>
<comment type="subcellular location">
    <subcellularLocation>
        <location evidence="5">Plastid</location>
        <location evidence="5">Chloroplast</location>
    </subcellularLocation>
</comment>
<dbReference type="AlphaFoldDB" id="A0A3G1I8W7"/>
<evidence type="ECO:0000313" key="7">
    <source>
        <dbReference type="EMBL" id="ART65383.1"/>
    </source>
</evidence>
<dbReference type="SUPFAM" id="SSF57829">
    <property type="entry name" value="Zn-binding ribosomal proteins"/>
    <property type="match status" value="1"/>
</dbReference>
<evidence type="ECO:0000256" key="4">
    <source>
        <dbReference type="ARBA" id="ARBA00035280"/>
    </source>
</evidence>
<dbReference type="EMBL" id="KY033529">
    <property type="protein sequence ID" value="ART65383.1"/>
    <property type="molecule type" value="Genomic_DNA"/>
</dbReference>
<dbReference type="PANTHER" id="PTHR36083:SF1">
    <property type="entry name" value="LARGE RIBOSOMAL SUBUNIT PROTEIN BL32C"/>
    <property type="match status" value="1"/>
</dbReference>
<evidence type="ECO:0000256" key="2">
    <source>
        <dbReference type="ARBA" id="ARBA00022980"/>
    </source>
</evidence>
<dbReference type="PANTHER" id="PTHR36083">
    <property type="entry name" value="50S RIBOSOMAL PROTEIN L32, CHLOROPLASTIC"/>
    <property type="match status" value="1"/>
</dbReference>
<dbReference type="InterPro" id="IPR002677">
    <property type="entry name" value="Ribosomal_bL32"/>
</dbReference>
<reference evidence="7" key="1">
    <citation type="journal article" date="2017" name="Sci. Rep.">
        <title>Origin and evolutionary history of freshwater Rhodophyta: further insights based on phylogenomic evidence.</title>
        <authorList>
            <person name="Nan F."/>
            <person name="Feng J."/>
            <person name="Lv J."/>
            <person name="Liu Q."/>
            <person name="Fang K."/>
            <person name="Gong C."/>
            <person name="Xie S."/>
        </authorList>
    </citation>
    <scope>NUCLEOTIDE SEQUENCE</scope>
</reference>
<dbReference type="NCBIfam" id="TIGR01031">
    <property type="entry name" value="rpmF_bact"/>
    <property type="match status" value="1"/>
</dbReference>
<dbReference type="Pfam" id="PF01783">
    <property type="entry name" value="Ribosomal_L32p"/>
    <property type="match status" value="1"/>
</dbReference>
<dbReference type="GO" id="GO:0003735">
    <property type="term" value="F:structural constituent of ribosome"/>
    <property type="evidence" value="ECO:0007669"/>
    <property type="project" value="InterPro"/>
</dbReference>
<accession>A0A3G1I8W7</accession>
<protein>
    <recommendedName>
        <fullName evidence="4 5">Large ribosomal subunit protein bL32c</fullName>
    </recommendedName>
</protein>
<keyword evidence="3 5" id="KW-0687">Ribonucleoprotein</keyword>
<keyword evidence="2 5" id="KW-0689">Ribosomal protein</keyword>
<evidence type="ECO:0000256" key="5">
    <source>
        <dbReference type="HAMAP-Rule" id="MF_00340"/>
    </source>
</evidence>
<dbReference type="InterPro" id="IPR044958">
    <property type="entry name" value="Ribosomal_bL32_plant/cyanobact"/>
</dbReference>
<dbReference type="GeneID" id="33350696"/>
<sequence>MAVPKKRTSKSKSRSRRANWTRKAYEKSKQAISMAKSVIHGNNTSLIYIDKLANTNILP</sequence>
<feature type="region of interest" description="Disordered" evidence="6">
    <location>
        <begin position="1"/>
        <end position="24"/>
    </location>
</feature>
<keyword evidence="7" id="KW-0934">Plastid</keyword>
<proteinExistence type="inferred from homology"/>
<dbReference type="RefSeq" id="YP_009390015.1">
    <property type="nucleotide sequence ID" value="NC_035231.1"/>
</dbReference>
<comment type="similarity">
    <text evidence="1 5">Belongs to the bacterial ribosomal protein bL32 family.</text>
</comment>
<gene>
    <name evidence="5 7" type="primary">rpl32</name>
</gene>
<dbReference type="GO" id="GO:0009507">
    <property type="term" value="C:chloroplast"/>
    <property type="evidence" value="ECO:0007669"/>
    <property type="project" value="UniProtKB-SubCell"/>
</dbReference>
<dbReference type="GO" id="GO:0006412">
    <property type="term" value="P:translation"/>
    <property type="evidence" value="ECO:0007669"/>
    <property type="project" value="UniProtKB-UniRule"/>
</dbReference>
<dbReference type="HAMAP" id="MF_00340">
    <property type="entry name" value="Ribosomal_bL32"/>
    <property type="match status" value="1"/>
</dbReference>
<name>A0A3G1I8W7_9FLOR</name>
<evidence type="ECO:0000256" key="3">
    <source>
        <dbReference type="ARBA" id="ARBA00023274"/>
    </source>
</evidence>
<keyword evidence="7" id="KW-0150">Chloroplast</keyword>
<organism evidence="7">
    <name type="scientific">Sheathia arcuata</name>
    <dbReference type="NCBI Taxonomy" id="340433"/>
    <lineage>
        <taxon>Eukaryota</taxon>
        <taxon>Rhodophyta</taxon>
        <taxon>Florideophyceae</taxon>
        <taxon>Nemaliophycidae</taxon>
        <taxon>Batrachospermales</taxon>
        <taxon>Batrachospermaceae</taxon>
        <taxon>Sheathia</taxon>
    </lineage>
</organism>
<geneLocation type="chloroplast" evidence="7"/>